<evidence type="ECO:0000256" key="2">
    <source>
        <dbReference type="ARBA" id="ARBA00022679"/>
    </source>
</evidence>
<dbReference type="InterPro" id="IPR016120">
    <property type="entry name" value="Sig_transdc_His_kin_SpoOB"/>
</dbReference>
<dbReference type="SUPFAM" id="SSF55890">
    <property type="entry name" value="Sporulation response regulatory protein Spo0B"/>
    <property type="match status" value="1"/>
</dbReference>
<evidence type="ECO:0000256" key="3">
    <source>
        <dbReference type="ARBA" id="ARBA00022777"/>
    </source>
</evidence>
<evidence type="ECO:0000313" key="6">
    <source>
        <dbReference type="EMBL" id="GAX90956.1"/>
    </source>
</evidence>
<evidence type="ECO:0000313" key="7">
    <source>
        <dbReference type="Proteomes" id="UP000217785"/>
    </source>
</evidence>
<accession>A0A292YP48</accession>
<evidence type="ECO:0000256" key="4">
    <source>
        <dbReference type="SAM" id="Phobius"/>
    </source>
</evidence>
<dbReference type="Pfam" id="PF14689">
    <property type="entry name" value="SPOB_a"/>
    <property type="match status" value="1"/>
</dbReference>
<dbReference type="EMBL" id="BDUF01000076">
    <property type="protein sequence ID" value="GAX90956.1"/>
    <property type="molecule type" value="Genomic_DNA"/>
</dbReference>
<dbReference type="Proteomes" id="UP000217785">
    <property type="component" value="Unassembled WGS sequence"/>
</dbReference>
<dbReference type="InterPro" id="IPR039506">
    <property type="entry name" value="SPOB_a"/>
</dbReference>
<keyword evidence="4" id="KW-1133">Transmembrane helix</keyword>
<keyword evidence="2" id="KW-0808">Transferase</keyword>
<gene>
    <name evidence="6" type="ORF">EFBL_2616</name>
</gene>
<feature type="transmembrane region" description="Helical" evidence="4">
    <location>
        <begin position="34"/>
        <end position="54"/>
    </location>
</feature>
<keyword evidence="3" id="KW-0418">Kinase</keyword>
<keyword evidence="4" id="KW-0472">Membrane</keyword>
<evidence type="ECO:0000256" key="1">
    <source>
        <dbReference type="ARBA" id="ARBA00022553"/>
    </source>
</evidence>
<protein>
    <recommendedName>
        <fullName evidence="5">SpoOB alpha-helical domain-containing protein</fullName>
    </recommendedName>
</protein>
<dbReference type="GO" id="GO:0000155">
    <property type="term" value="F:phosphorelay sensor kinase activity"/>
    <property type="evidence" value="ECO:0007669"/>
    <property type="project" value="InterPro"/>
</dbReference>
<reference evidence="7" key="1">
    <citation type="submission" date="2017-07" db="EMBL/GenBank/DDBJ databases">
        <title>Draft genome sequence of Effusibacillus lacus strain skLN1.</title>
        <authorList>
            <person name="Watanabe M."/>
            <person name="Kojima H."/>
            <person name="Fukui M."/>
        </authorList>
    </citation>
    <scope>NUCLEOTIDE SEQUENCE [LARGE SCALE GENOMIC DNA]</scope>
    <source>
        <strain evidence="7">skLN1</strain>
    </source>
</reference>
<sequence length="250" mass="28302">MSRVSKKIRYISLLQAWIAGGILLFGFLGGHFLWLAAVLCVAVFSIAIWAGLILPEEAEEEMVRQKLKSHKQSLEMLSHYRHDVMNQIQLLKGYLQLQIYDRLQAPIQKLVNDAQRHSVLSNLPGNELPYVLIKRELAAPMLHLQLEIEDKENWKEHLEQEIVTFINYLSAIGENLSQDLGIIAEWNMKLRLSGGAASITLAVLGEHVNNTYIAELIEEFGRKGLTLLEQTAEGQTHILSFGSQVKPNVR</sequence>
<comment type="caution">
    <text evidence="6">The sequence shown here is derived from an EMBL/GenBank/DDBJ whole genome shotgun (WGS) entry which is preliminary data.</text>
</comment>
<name>A0A292YP48_9BACL</name>
<proteinExistence type="predicted"/>
<keyword evidence="1" id="KW-0597">Phosphoprotein</keyword>
<dbReference type="OrthoDB" id="2375606at2"/>
<feature type="domain" description="SpoOB alpha-helical" evidence="5">
    <location>
        <begin position="62"/>
        <end position="123"/>
    </location>
</feature>
<evidence type="ECO:0000259" key="5">
    <source>
        <dbReference type="Pfam" id="PF14689"/>
    </source>
</evidence>
<feature type="transmembrane region" description="Helical" evidence="4">
    <location>
        <begin position="12"/>
        <end position="28"/>
    </location>
</feature>
<keyword evidence="4" id="KW-0812">Transmembrane</keyword>
<dbReference type="AlphaFoldDB" id="A0A292YP48"/>
<keyword evidence="7" id="KW-1185">Reference proteome</keyword>
<dbReference type="Gene3D" id="1.10.287.130">
    <property type="match status" value="1"/>
</dbReference>
<organism evidence="6 7">
    <name type="scientific">Effusibacillus lacus</name>
    <dbReference type="NCBI Taxonomy" id="1348429"/>
    <lineage>
        <taxon>Bacteria</taxon>
        <taxon>Bacillati</taxon>
        <taxon>Bacillota</taxon>
        <taxon>Bacilli</taxon>
        <taxon>Bacillales</taxon>
        <taxon>Alicyclobacillaceae</taxon>
        <taxon>Effusibacillus</taxon>
    </lineage>
</organism>
<dbReference type="RefSeq" id="WP_096182686.1">
    <property type="nucleotide sequence ID" value="NZ_BDUF01000076.1"/>
</dbReference>